<proteinExistence type="predicted"/>
<dbReference type="RefSeq" id="WP_074949917.1">
    <property type="nucleotide sequence ID" value="NZ_FPBV01000003.1"/>
</dbReference>
<protein>
    <submittedName>
        <fullName evidence="1">Uncharacterized protein</fullName>
    </submittedName>
</protein>
<evidence type="ECO:0000313" key="1">
    <source>
        <dbReference type="EMBL" id="SFU52600.1"/>
    </source>
</evidence>
<dbReference type="AlphaFoldDB" id="A0A1I7GVZ4"/>
<organism evidence="1 2">
    <name type="scientific">Alicyclobacillus macrosporangiidus</name>
    <dbReference type="NCBI Taxonomy" id="392015"/>
    <lineage>
        <taxon>Bacteria</taxon>
        <taxon>Bacillati</taxon>
        <taxon>Bacillota</taxon>
        <taxon>Bacilli</taxon>
        <taxon>Bacillales</taxon>
        <taxon>Alicyclobacillaceae</taxon>
        <taxon>Alicyclobacillus</taxon>
    </lineage>
</organism>
<gene>
    <name evidence="1" type="ORF">SAMN05421543_10394</name>
</gene>
<sequence length="76" mass="9243">MTGKSLDEFLNPERRRQNREIQLRIRAESPGMKRRIRRRRSQAELSLLAQAISDRIKQWDEEGITERHGRHWKLHL</sequence>
<evidence type="ECO:0000313" key="2">
    <source>
        <dbReference type="Proteomes" id="UP000183508"/>
    </source>
</evidence>
<reference evidence="2" key="1">
    <citation type="submission" date="2016-10" db="EMBL/GenBank/DDBJ databases">
        <authorList>
            <person name="Varghese N."/>
        </authorList>
    </citation>
    <scope>NUCLEOTIDE SEQUENCE [LARGE SCALE GENOMIC DNA]</scope>
    <source>
        <strain evidence="2">DSM 17980</strain>
    </source>
</reference>
<name>A0A1I7GVZ4_9BACL</name>
<dbReference type="Proteomes" id="UP000183508">
    <property type="component" value="Unassembled WGS sequence"/>
</dbReference>
<dbReference type="OrthoDB" id="9847063at2"/>
<dbReference type="STRING" id="392015.SAMN05421543_10394"/>
<keyword evidence="2" id="KW-1185">Reference proteome</keyword>
<dbReference type="EMBL" id="FPBV01000003">
    <property type="protein sequence ID" value="SFU52600.1"/>
    <property type="molecule type" value="Genomic_DNA"/>
</dbReference>
<accession>A0A1I7GVZ4</accession>